<evidence type="ECO:0000313" key="8">
    <source>
        <dbReference type="Proteomes" id="UP000002774"/>
    </source>
</evidence>
<keyword evidence="2 7" id="KW-0378">Hydrolase</keyword>
<dbReference type="InterPro" id="IPR051816">
    <property type="entry name" value="Glycosyl_Hydrolase_31"/>
</dbReference>
<proteinExistence type="inferred from homology"/>
<evidence type="ECO:0000259" key="3">
    <source>
        <dbReference type="Pfam" id="PF01055"/>
    </source>
</evidence>
<dbReference type="Pfam" id="PF21365">
    <property type="entry name" value="Glyco_hydro_31_3rd"/>
    <property type="match status" value="1"/>
</dbReference>
<dbReference type="CDD" id="cd14752">
    <property type="entry name" value="GH31_N"/>
    <property type="match status" value="1"/>
</dbReference>
<dbReference type="InterPro" id="IPR011013">
    <property type="entry name" value="Gal_mutarotase_sf_dom"/>
</dbReference>
<evidence type="ECO:0000259" key="6">
    <source>
        <dbReference type="Pfam" id="PF21365"/>
    </source>
</evidence>
<evidence type="ECO:0000259" key="4">
    <source>
        <dbReference type="Pfam" id="PF13802"/>
    </source>
</evidence>
<dbReference type="SUPFAM" id="SSF51445">
    <property type="entry name" value="(Trans)glycosidases"/>
    <property type="match status" value="1"/>
</dbReference>
<feature type="domain" description="DUF5110" evidence="5">
    <location>
        <begin position="726"/>
        <end position="788"/>
    </location>
</feature>
<sequence>MLRGGMTKQYLHYTGRVYAAALHQLQLSLTIMKYKYFFLLLILLIAAKANAQTGIGANKLGYKKSGNVLIFSNANGDVRLEFCSPSMFRVRASWTRKFEDDEHLMQENYSWPSVDYKVTDAKIAYVIETSALIITIVKTPFKISVVNRQGILLSSEYIVGGGIKHTGDTVSCTKDLLPDEHFFGFGERMDVIDQRNKLVKLNVGRGKSRDNLLGAYNILEANYCPVPFFMSTKGYGIFLHNSYATEWDMGHSSPQRYSFKAAGGELDYYFIYGPDFPSILGGYTSITGRAPLLPRFAFGLHMGTYSGGTWGHEELTSDQYVVALARRMRQMGIPVDIFFLDSTWRLFGTVGGKGATSFEWRETFKNPKAMFDSLYAMHYKMVGLHIRPRFDNANKLNLLDQARAQGFTYPEDGKPGEFVNFFDQKAVDWWWNNGVMRVGALGAKFIKTDEGSAFGALANESENVGPTGPVVQKLHNVFPLAYAKAPYLKFQQLNGFRGMNQTREGYAGIQRYPYIFAGDWPSEWQYFAPVIKAGINIGLSGVSDWAHCMGGFEHLADPELYIRWTQFGFFSPIAMVFGMDHPGYKEPWAYGDEALKNFKKYDLLRYRLVPYIYSNSFTAYQTGVPLMRSLVLNYQNDPEVYQVADQYLFGSEMMVCPVTTKGAQTRTIYFPEGTWYDYWTGEQFTGRQYVHVLTPLDKLPIYVKAGAIIPMQPEMKYMDEKPVNDITLDIFPGKASSFDLYEDDGLSLKYQGGDYALVHIATKPTTGGIMLSILKPQGKYVPSTHSYSANIRWSGKAPSAVIENGRVLSQLDNGNAGSWYYDAANKVIKVKTIGDNRGDIQIEVK</sequence>
<feature type="domain" description="Glycoside hydrolase family 31 TIM barrel" evidence="3">
    <location>
        <begin position="291"/>
        <end position="614"/>
    </location>
</feature>
<dbReference type="Gene3D" id="2.60.40.1760">
    <property type="entry name" value="glycosyl hydrolase (family 31)"/>
    <property type="match status" value="1"/>
</dbReference>
<evidence type="ECO:0000259" key="5">
    <source>
        <dbReference type="Pfam" id="PF17137"/>
    </source>
</evidence>
<dbReference type="GO" id="GO:0030246">
    <property type="term" value="F:carbohydrate binding"/>
    <property type="evidence" value="ECO:0007669"/>
    <property type="project" value="InterPro"/>
</dbReference>
<dbReference type="InterPro" id="IPR025887">
    <property type="entry name" value="Glyco_hydro_31_N_dom"/>
</dbReference>
<evidence type="ECO:0000313" key="7">
    <source>
        <dbReference type="EMBL" id="EHQ29198.1"/>
    </source>
</evidence>
<dbReference type="InterPro" id="IPR017853">
    <property type="entry name" value="GH"/>
</dbReference>
<keyword evidence="8" id="KW-1185">Reference proteome</keyword>
<feature type="domain" description="Glycoside hydrolase family 31 N-terminal" evidence="4">
    <location>
        <begin position="78"/>
        <end position="248"/>
    </location>
</feature>
<dbReference type="Pfam" id="PF13802">
    <property type="entry name" value="Gal_mutarotas_2"/>
    <property type="match status" value="1"/>
</dbReference>
<dbReference type="EMBL" id="CM001403">
    <property type="protein sequence ID" value="EHQ29198.1"/>
    <property type="molecule type" value="Genomic_DNA"/>
</dbReference>
<feature type="domain" description="Glycosyl hydrolase family 31 C-terminal" evidence="6">
    <location>
        <begin position="623"/>
        <end position="709"/>
    </location>
</feature>
<evidence type="ECO:0000256" key="1">
    <source>
        <dbReference type="ARBA" id="ARBA00007806"/>
    </source>
</evidence>
<dbReference type="Gene3D" id="3.20.20.80">
    <property type="entry name" value="Glycosidases"/>
    <property type="match status" value="1"/>
</dbReference>
<protein>
    <submittedName>
        <fullName evidence="7">Glycoside hydrolase family 31</fullName>
    </submittedName>
</protein>
<dbReference type="PANTHER" id="PTHR43863">
    <property type="entry name" value="HYDROLASE, PUTATIVE (AFU_ORTHOLOGUE AFUA_1G03140)-RELATED"/>
    <property type="match status" value="1"/>
</dbReference>
<dbReference type="InterPro" id="IPR013780">
    <property type="entry name" value="Glyco_hydro_b"/>
</dbReference>
<reference evidence="7" key="1">
    <citation type="submission" date="2011-09" db="EMBL/GenBank/DDBJ databases">
        <title>The permanent draft genome of Mucilaginibacter paludis DSM 18603.</title>
        <authorList>
            <consortium name="US DOE Joint Genome Institute (JGI-PGF)"/>
            <person name="Lucas S."/>
            <person name="Han J."/>
            <person name="Lapidus A."/>
            <person name="Bruce D."/>
            <person name="Goodwin L."/>
            <person name="Pitluck S."/>
            <person name="Peters L."/>
            <person name="Kyrpides N."/>
            <person name="Mavromatis K."/>
            <person name="Ivanova N."/>
            <person name="Mikhailova N."/>
            <person name="Held B."/>
            <person name="Detter J.C."/>
            <person name="Tapia R."/>
            <person name="Han C."/>
            <person name="Land M."/>
            <person name="Hauser L."/>
            <person name="Markowitz V."/>
            <person name="Cheng J.-F."/>
            <person name="Hugenholtz P."/>
            <person name="Woyke T."/>
            <person name="Wu D."/>
            <person name="Tindall B."/>
            <person name="Brambilla E."/>
            <person name="Klenk H.-P."/>
            <person name="Eisen J.A."/>
        </authorList>
    </citation>
    <scope>NUCLEOTIDE SEQUENCE [LARGE SCALE GENOMIC DNA]</scope>
    <source>
        <strain evidence="7">DSM 18603</strain>
    </source>
</reference>
<dbReference type="HOGENOM" id="CLU_000631_7_2_10"/>
<dbReference type="Proteomes" id="UP000002774">
    <property type="component" value="Chromosome"/>
</dbReference>
<dbReference type="AlphaFoldDB" id="H1Y0X3"/>
<dbReference type="Gene3D" id="2.60.40.1180">
    <property type="entry name" value="Golgi alpha-mannosidase II"/>
    <property type="match status" value="2"/>
</dbReference>
<comment type="similarity">
    <text evidence="1 2">Belongs to the glycosyl hydrolase 31 family.</text>
</comment>
<dbReference type="eggNOG" id="COG1501">
    <property type="taxonomic scope" value="Bacteria"/>
</dbReference>
<keyword evidence="2" id="KW-0326">Glycosidase</keyword>
<dbReference type="STRING" id="714943.Mucpa_5123"/>
<dbReference type="GO" id="GO:0004553">
    <property type="term" value="F:hydrolase activity, hydrolyzing O-glycosyl compounds"/>
    <property type="evidence" value="ECO:0007669"/>
    <property type="project" value="InterPro"/>
</dbReference>
<name>H1Y0X3_9SPHI</name>
<dbReference type="GO" id="GO:0005975">
    <property type="term" value="P:carbohydrate metabolic process"/>
    <property type="evidence" value="ECO:0007669"/>
    <property type="project" value="InterPro"/>
</dbReference>
<evidence type="ECO:0000256" key="2">
    <source>
        <dbReference type="RuleBase" id="RU361185"/>
    </source>
</evidence>
<dbReference type="InterPro" id="IPR000322">
    <property type="entry name" value="Glyco_hydro_31_TIM"/>
</dbReference>
<accession>H1Y0X3</accession>
<dbReference type="InterPro" id="IPR048395">
    <property type="entry name" value="Glyco_hydro_31_C"/>
</dbReference>
<dbReference type="InterPro" id="IPR033403">
    <property type="entry name" value="DUF5110"/>
</dbReference>
<dbReference type="SUPFAM" id="SSF51011">
    <property type="entry name" value="Glycosyl hydrolase domain"/>
    <property type="match status" value="1"/>
</dbReference>
<dbReference type="CDD" id="cd06589">
    <property type="entry name" value="GH31"/>
    <property type="match status" value="1"/>
</dbReference>
<dbReference type="Pfam" id="PF01055">
    <property type="entry name" value="Glyco_hydro_31_2nd"/>
    <property type="match status" value="1"/>
</dbReference>
<dbReference type="PANTHER" id="PTHR43863:SF2">
    <property type="entry name" value="MALTASE-GLUCOAMYLASE"/>
    <property type="match status" value="1"/>
</dbReference>
<organism evidence="7 8">
    <name type="scientific">Mucilaginibacter paludis DSM 18603</name>
    <dbReference type="NCBI Taxonomy" id="714943"/>
    <lineage>
        <taxon>Bacteria</taxon>
        <taxon>Pseudomonadati</taxon>
        <taxon>Bacteroidota</taxon>
        <taxon>Sphingobacteriia</taxon>
        <taxon>Sphingobacteriales</taxon>
        <taxon>Sphingobacteriaceae</taxon>
        <taxon>Mucilaginibacter</taxon>
    </lineage>
</organism>
<dbReference type="Pfam" id="PF17137">
    <property type="entry name" value="DUF5110"/>
    <property type="match status" value="1"/>
</dbReference>
<gene>
    <name evidence="7" type="ORF">Mucpa_5123</name>
</gene>
<dbReference type="SUPFAM" id="SSF74650">
    <property type="entry name" value="Galactose mutarotase-like"/>
    <property type="match status" value="1"/>
</dbReference>